<dbReference type="SUPFAM" id="SSF53850">
    <property type="entry name" value="Periplasmic binding protein-like II"/>
    <property type="match status" value="1"/>
</dbReference>
<dbReference type="PANTHER" id="PTHR30537:SF5">
    <property type="entry name" value="HTH-TYPE TRANSCRIPTIONAL ACTIVATOR TTDR-RELATED"/>
    <property type="match status" value="1"/>
</dbReference>
<sequence length="306" mass="34277">MQTELSTISIFVTVVEAGSFSKAAEQLHLTRSAVSKSIARLEQRLGVTLFKRTTRTLSLTAEGTLFYEHSQRAIAEIHAAESLLDQGKISATGLLRISAPVLFGQLYVAPMMIELAQQHADLQVEFSFNDRTVDLVEDGFDLAIRIGALPDSHHLIARKLGDHRMLLCATPEYLQQSGTVKDLDDLQQHTTIAYPYSGSPPKWHLQDEHKQLYTIRPQAKLLLNDMLAIKNTVLSHQGIAWLPDWLIHKELQDGSLAQVLPEFSSVDFPIHVVWPSLSYMPLKTRLAIDRLIQYLPPALSSNRNPS</sequence>
<keyword evidence="2" id="KW-0805">Transcription regulation</keyword>
<dbReference type="CDD" id="cd08475">
    <property type="entry name" value="PBP2_CrgA_like_6"/>
    <property type="match status" value="1"/>
</dbReference>
<dbReference type="InterPro" id="IPR000847">
    <property type="entry name" value="LysR_HTH_N"/>
</dbReference>
<evidence type="ECO:0000256" key="1">
    <source>
        <dbReference type="ARBA" id="ARBA00009437"/>
    </source>
</evidence>
<dbReference type="InterPro" id="IPR058163">
    <property type="entry name" value="LysR-type_TF_proteobact-type"/>
</dbReference>
<dbReference type="GO" id="GO:0003700">
    <property type="term" value="F:DNA-binding transcription factor activity"/>
    <property type="evidence" value="ECO:0007669"/>
    <property type="project" value="InterPro"/>
</dbReference>
<dbReference type="SUPFAM" id="SSF46785">
    <property type="entry name" value="Winged helix' DNA-binding domain"/>
    <property type="match status" value="1"/>
</dbReference>
<evidence type="ECO:0000256" key="4">
    <source>
        <dbReference type="ARBA" id="ARBA00023163"/>
    </source>
</evidence>
<reference evidence="6 7" key="1">
    <citation type="submission" date="2013-02" db="EMBL/GenBank/DDBJ databases">
        <title>The Genome Sequence of Acinetobacter sp. CIP 56.2.</title>
        <authorList>
            <consortium name="The Broad Institute Genome Sequencing Platform"/>
            <consortium name="The Broad Institute Genome Sequencing Center for Infectious Disease"/>
            <person name="Cerqueira G."/>
            <person name="Feldgarden M."/>
            <person name="Courvalin P."/>
            <person name="Perichon B."/>
            <person name="Grillot-Courvalin C."/>
            <person name="Clermont D."/>
            <person name="Rocha E."/>
            <person name="Yoon E.-J."/>
            <person name="Nemec A."/>
            <person name="Walker B."/>
            <person name="Young S.K."/>
            <person name="Zeng Q."/>
            <person name="Gargeya S."/>
            <person name="Fitzgerald M."/>
            <person name="Haas B."/>
            <person name="Abouelleil A."/>
            <person name="Alvarado L."/>
            <person name="Arachchi H.M."/>
            <person name="Berlin A.M."/>
            <person name="Chapman S.B."/>
            <person name="Dewar J."/>
            <person name="Goldberg J."/>
            <person name="Griggs A."/>
            <person name="Gujja S."/>
            <person name="Hansen M."/>
            <person name="Howarth C."/>
            <person name="Imamovic A."/>
            <person name="Larimer J."/>
            <person name="McCowan C."/>
            <person name="Murphy C."/>
            <person name="Neiman D."/>
            <person name="Pearson M."/>
            <person name="Priest M."/>
            <person name="Roberts A."/>
            <person name="Saif S."/>
            <person name="Shea T."/>
            <person name="Sisk P."/>
            <person name="Sykes S."/>
            <person name="Wortman J."/>
            <person name="Nusbaum C."/>
            <person name="Birren B."/>
        </authorList>
    </citation>
    <scope>NUCLEOTIDE SEQUENCE [LARGE SCALE GENOMIC DNA]</scope>
    <source>
        <strain evidence="6 7">CIP 56.2</strain>
    </source>
</reference>
<dbReference type="Pfam" id="PF00126">
    <property type="entry name" value="HTH_1"/>
    <property type="match status" value="1"/>
</dbReference>
<proteinExistence type="inferred from homology"/>
<dbReference type="InterPro" id="IPR036390">
    <property type="entry name" value="WH_DNA-bd_sf"/>
</dbReference>
<evidence type="ECO:0000313" key="6">
    <source>
        <dbReference type="EMBL" id="ENV08116.1"/>
    </source>
</evidence>
<dbReference type="GO" id="GO:0006351">
    <property type="term" value="P:DNA-templated transcription"/>
    <property type="evidence" value="ECO:0007669"/>
    <property type="project" value="TreeGrafter"/>
</dbReference>
<dbReference type="RefSeq" id="WP_004808349.1">
    <property type="nucleotide sequence ID" value="NZ_KB849440.1"/>
</dbReference>
<name>N8W824_9GAMM</name>
<dbReference type="AlphaFoldDB" id="N8W824"/>
<dbReference type="EMBL" id="APPH01000020">
    <property type="protein sequence ID" value="ENV08116.1"/>
    <property type="molecule type" value="Genomic_DNA"/>
</dbReference>
<dbReference type="InterPro" id="IPR036388">
    <property type="entry name" value="WH-like_DNA-bd_sf"/>
</dbReference>
<organism evidence="6 7">
    <name type="scientific">Acinetobacter higginsii</name>
    <dbReference type="NCBI Taxonomy" id="70347"/>
    <lineage>
        <taxon>Bacteria</taxon>
        <taxon>Pseudomonadati</taxon>
        <taxon>Pseudomonadota</taxon>
        <taxon>Gammaproteobacteria</taxon>
        <taxon>Moraxellales</taxon>
        <taxon>Moraxellaceae</taxon>
        <taxon>Acinetobacter</taxon>
    </lineage>
</organism>
<evidence type="ECO:0000256" key="3">
    <source>
        <dbReference type="ARBA" id="ARBA00023125"/>
    </source>
</evidence>
<dbReference type="Proteomes" id="UP000013209">
    <property type="component" value="Unassembled WGS sequence"/>
</dbReference>
<dbReference type="eggNOG" id="COG0583">
    <property type="taxonomic scope" value="Bacteria"/>
</dbReference>
<dbReference type="PROSITE" id="PS50931">
    <property type="entry name" value="HTH_LYSR"/>
    <property type="match status" value="1"/>
</dbReference>
<dbReference type="Gene3D" id="1.10.10.10">
    <property type="entry name" value="Winged helix-like DNA-binding domain superfamily/Winged helix DNA-binding domain"/>
    <property type="match status" value="1"/>
</dbReference>
<keyword evidence="4" id="KW-0804">Transcription</keyword>
<dbReference type="STRING" id="1144672.F966_03980"/>
<comment type="caution">
    <text evidence="6">The sequence shown here is derived from an EMBL/GenBank/DDBJ whole genome shotgun (WGS) entry which is preliminary data.</text>
</comment>
<dbReference type="PRINTS" id="PR00039">
    <property type="entry name" value="HTHLYSR"/>
</dbReference>
<evidence type="ECO:0000259" key="5">
    <source>
        <dbReference type="PROSITE" id="PS50931"/>
    </source>
</evidence>
<dbReference type="FunFam" id="1.10.10.10:FF:000001">
    <property type="entry name" value="LysR family transcriptional regulator"/>
    <property type="match status" value="1"/>
</dbReference>
<comment type="similarity">
    <text evidence="1">Belongs to the LysR transcriptional regulatory family.</text>
</comment>
<accession>N8W824</accession>
<dbReference type="Gene3D" id="3.40.190.290">
    <property type="match status" value="1"/>
</dbReference>
<feature type="domain" description="HTH lysR-type" evidence="5">
    <location>
        <begin position="1"/>
        <end position="60"/>
    </location>
</feature>
<dbReference type="GO" id="GO:0043565">
    <property type="term" value="F:sequence-specific DNA binding"/>
    <property type="evidence" value="ECO:0007669"/>
    <property type="project" value="TreeGrafter"/>
</dbReference>
<gene>
    <name evidence="6" type="ORF">F966_03980</name>
</gene>
<protein>
    <recommendedName>
        <fullName evidence="5">HTH lysR-type domain-containing protein</fullName>
    </recommendedName>
</protein>
<dbReference type="HOGENOM" id="CLU_039613_16_0_6"/>
<dbReference type="InterPro" id="IPR005119">
    <property type="entry name" value="LysR_subst-bd"/>
</dbReference>
<evidence type="ECO:0000256" key="2">
    <source>
        <dbReference type="ARBA" id="ARBA00023015"/>
    </source>
</evidence>
<dbReference type="PATRIC" id="fig|1144672.3.peg.3844"/>
<dbReference type="PANTHER" id="PTHR30537">
    <property type="entry name" value="HTH-TYPE TRANSCRIPTIONAL REGULATOR"/>
    <property type="match status" value="1"/>
</dbReference>
<dbReference type="Pfam" id="PF03466">
    <property type="entry name" value="LysR_substrate"/>
    <property type="match status" value="1"/>
</dbReference>
<keyword evidence="3" id="KW-0238">DNA-binding</keyword>
<evidence type="ECO:0000313" key="7">
    <source>
        <dbReference type="Proteomes" id="UP000013209"/>
    </source>
</evidence>